<evidence type="ECO:0000256" key="3">
    <source>
        <dbReference type="ARBA" id="ARBA00022989"/>
    </source>
</evidence>
<feature type="compositionally biased region" description="Polar residues" evidence="5">
    <location>
        <begin position="1"/>
        <end position="12"/>
    </location>
</feature>
<dbReference type="Pfam" id="PF00892">
    <property type="entry name" value="EamA"/>
    <property type="match status" value="1"/>
</dbReference>
<evidence type="ECO:0000256" key="6">
    <source>
        <dbReference type="SAM" id="Phobius"/>
    </source>
</evidence>
<feature type="domain" description="EamA" evidence="7">
    <location>
        <begin position="46"/>
        <end position="177"/>
    </location>
</feature>
<dbReference type="Proteomes" id="UP000694941">
    <property type="component" value="Unplaced"/>
</dbReference>
<dbReference type="SUPFAM" id="SSF103481">
    <property type="entry name" value="Multidrug resistance efflux transporter EmrE"/>
    <property type="match status" value="1"/>
</dbReference>
<feature type="transmembrane region" description="Helical" evidence="6">
    <location>
        <begin position="76"/>
        <end position="92"/>
    </location>
</feature>
<organism evidence="8 9">
    <name type="scientific">Limulus polyphemus</name>
    <name type="common">Atlantic horseshoe crab</name>
    <dbReference type="NCBI Taxonomy" id="6850"/>
    <lineage>
        <taxon>Eukaryota</taxon>
        <taxon>Metazoa</taxon>
        <taxon>Ecdysozoa</taxon>
        <taxon>Arthropoda</taxon>
        <taxon>Chelicerata</taxon>
        <taxon>Merostomata</taxon>
        <taxon>Xiphosura</taxon>
        <taxon>Limulidae</taxon>
        <taxon>Limulus</taxon>
    </lineage>
</organism>
<reference evidence="9" key="1">
    <citation type="submission" date="2025-08" db="UniProtKB">
        <authorList>
            <consortium name="RefSeq"/>
        </authorList>
    </citation>
    <scope>IDENTIFICATION</scope>
    <source>
        <tissue evidence="9">Muscle</tissue>
    </source>
</reference>
<feature type="transmembrane region" description="Helical" evidence="6">
    <location>
        <begin position="104"/>
        <end position="124"/>
    </location>
</feature>
<feature type="transmembrane region" description="Helical" evidence="6">
    <location>
        <begin position="42"/>
        <end position="64"/>
    </location>
</feature>
<evidence type="ECO:0000256" key="4">
    <source>
        <dbReference type="ARBA" id="ARBA00023136"/>
    </source>
</evidence>
<accession>A0ABM1BKQ2</accession>
<evidence type="ECO:0000256" key="2">
    <source>
        <dbReference type="ARBA" id="ARBA00022692"/>
    </source>
</evidence>
<evidence type="ECO:0000256" key="5">
    <source>
        <dbReference type="SAM" id="MobiDB-lite"/>
    </source>
</evidence>
<gene>
    <name evidence="9" type="primary">LOC106468073</name>
</gene>
<evidence type="ECO:0000313" key="8">
    <source>
        <dbReference type="Proteomes" id="UP000694941"/>
    </source>
</evidence>
<feature type="transmembrane region" description="Helical" evidence="6">
    <location>
        <begin position="136"/>
        <end position="153"/>
    </location>
</feature>
<proteinExistence type="predicted"/>
<dbReference type="InterPro" id="IPR037185">
    <property type="entry name" value="EmrE-like"/>
</dbReference>
<keyword evidence="4 6" id="KW-0472">Membrane</keyword>
<feature type="transmembrane region" description="Helical" evidence="6">
    <location>
        <begin position="159"/>
        <end position="177"/>
    </location>
</feature>
<dbReference type="PANTHER" id="PTHR22911:SF6">
    <property type="entry name" value="SOLUTE CARRIER FAMILY 35 MEMBER G1"/>
    <property type="match status" value="1"/>
</dbReference>
<keyword evidence="3 6" id="KW-1133">Transmembrane helix</keyword>
<sequence>MKDYGSTGNAVLQEQEHSKRRVTGHPSKDSTTFGSPFQKVQFAGVGILLALACPLFYSTQTMFFKLIPNLTKETILIYRGIYMTAFSCPFIIHDKQSFFLKSPIQYFMVVVRGFGGTGAAVLMYNSLNFLPLGDATVLMMTETIFTTLLAFIILREKVVFMDILAIMIAMTGIILIARPPFIFSSLGEDLDPKAQLTGTLLALGSAVYDFLHSDPFNSLLKTLSGLNEKNVSGWNPERCYESVCE</sequence>
<evidence type="ECO:0000313" key="9">
    <source>
        <dbReference type="RefSeq" id="XP_013783926.1"/>
    </source>
</evidence>
<dbReference type="GeneID" id="106468073"/>
<dbReference type="InterPro" id="IPR000620">
    <property type="entry name" value="EamA_dom"/>
</dbReference>
<dbReference type="RefSeq" id="XP_013783926.1">
    <property type="nucleotide sequence ID" value="XM_013928472.1"/>
</dbReference>
<evidence type="ECO:0000256" key="1">
    <source>
        <dbReference type="ARBA" id="ARBA00004141"/>
    </source>
</evidence>
<name>A0ABM1BKQ2_LIMPO</name>
<keyword evidence="8" id="KW-1185">Reference proteome</keyword>
<keyword evidence="2 6" id="KW-0812">Transmembrane</keyword>
<protein>
    <submittedName>
        <fullName evidence="9">Solute carrier family 35 member G1-like</fullName>
    </submittedName>
</protein>
<dbReference type="PANTHER" id="PTHR22911">
    <property type="entry name" value="ACYL-MALONYL CONDENSING ENZYME-RELATED"/>
    <property type="match status" value="1"/>
</dbReference>
<feature type="region of interest" description="Disordered" evidence="5">
    <location>
        <begin position="1"/>
        <end position="32"/>
    </location>
</feature>
<evidence type="ECO:0000259" key="7">
    <source>
        <dbReference type="Pfam" id="PF00892"/>
    </source>
</evidence>
<comment type="subcellular location">
    <subcellularLocation>
        <location evidence="1">Membrane</location>
        <topology evidence="1">Multi-pass membrane protein</topology>
    </subcellularLocation>
</comment>